<dbReference type="Pfam" id="PF08546">
    <property type="entry name" value="ApbA_C"/>
    <property type="match status" value="1"/>
</dbReference>
<evidence type="ECO:0000256" key="10">
    <source>
        <dbReference type="RuleBase" id="RU362068"/>
    </source>
</evidence>
<evidence type="ECO:0000256" key="5">
    <source>
        <dbReference type="ARBA" id="ARBA00022655"/>
    </source>
</evidence>
<comment type="pathway">
    <text evidence="1 10">Cofactor biosynthesis; (R)-pantothenate biosynthesis; (R)-pantoate from 3-methyl-2-oxobutanoate: step 2/2.</text>
</comment>
<dbReference type="SUPFAM" id="SSF48179">
    <property type="entry name" value="6-phosphogluconate dehydrogenase C-terminal domain-like"/>
    <property type="match status" value="1"/>
</dbReference>
<evidence type="ECO:0000256" key="1">
    <source>
        <dbReference type="ARBA" id="ARBA00004994"/>
    </source>
</evidence>
<feature type="domain" description="Ketopantoate reductase N-terminal" evidence="11">
    <location>
        <begin position="12"/>
        <end position="162"/>
    </location>
</feature>
<keyword evidence="6 10" id="KW-0521">NADP</keyword>
<evidence type="ECO:0000313" key="13">
    <source>
        <dbReference type="EMBL" id="TXC74220.1"/>
    </source>
</evidence>
<dbReference type="InterPro" id="IPR013332">
    <property type="entry name" value="KPR_N"/>
</dbReference>
<evidence type="ECO:0000256" key="9">
    <source>
        <dbReference type="ARBA" id="ARBA00048793"/>
    </source>
</evidence>
<accession>A0A5C6UNN6</accession>
<name>A0A5C6UNN6_9SPHN</name>
<dbReference type="PANTHER" id="PTHR43765:SF2">
    <property type="entry name" value="2-DEHYDROPANTOATE 2-REDUCTASE"/>
    <property type="match status" value="1"/>
</dbReference>
<evidence type="ECO:0000259" key="12">
    <source>
        <dbReference type="Pfam" id="PF08546"/>
    </source>
</evidence>
<gene>
    <name evidence="13" type="ORF">FSZ31_05805</name>
</gene>
<dbReference type="Gene3D" id="1.10.1040.10">
    <property type="entry name" value="N-(1-d-carboxylethyl)-l-norvaline Dehydrogenase, domain 2"/>
    <property type="match status" value="1"/>
</dbReference>
<dbReference type="AlphaFoldDB" id="A0A5C6UNN6"/>
<dbReference type="InterPro" id="IPR050838">
    <property type="entry name" value="Ketopantoate_reductase"/>
</dbReference>
<dbReference type="Gene3D" id="3.40.50.720">
    <property type="entry name" value="NAD(P)-binding Rossmann-like Domain"/>
    <property type="match status" value="1"/>
</dbReference>
<evidence type="ECO:0000256" key="7">
    <source>
        <dbReference type="ARBA" id="ARBA00023002"/>
    </source>
</evidence>
<dbReference type="PANTHER" id="PTHR43765">
    <property type="entry name" value="2-DEHYDROPANTOATE 2-REDUCTASE-RELATED"/>
    <property type="match status" value="1"/>
</dbReference>
<evidence type="ECO:0000256" key="2">
    <source>
        <dbReference type="ARBA" id="ARBA00007870"/>
    </source>
</evidence>
<evidence type="ECO:0000259" key="11">
    <source>
        <dbReference type="Pfam" id="PF02558"/>
    </source>
</evidence>
<evidence type="ECO:0000256" key="8">
    <source>
        <dbReference type="ARBA" id="ARBA00032024"/>
    </source>
</evidence>
<keyword evidence="5 10" id="KW-0566">Pantothenate biosynthesis</keyword>
<dbReference type="Proteomes" id="UP000321129">
    <property type="component" value="Unassembled WGS sequence"/>
</dbReference>
<reference evidence="13 14" key="1">
    <citation type="submission" date="2019-08" db="EMBL/GenBank/DDBJ databases">
        <title>Sphingorhabdus soil sp. nov., isolated from arctic soil.</title>
        <authorList>
            <person name="Liu Y."/>
        </authorList>
    </citation>
    <scope>NUCLEOTIDE SEQUENCE [LARGE SCALE GENOMIC DNA]</scope>
    <source>
        <strain evidence="13 14">D-2Q-5-6</strain>
    </source>
</reference>
<comment type="function">
    <text evidence="10">Catalyzes the NADPH-dependent reduction of ketopantoate into pantoic acid.</text>
</comment>
<feature type="domain" description="Ketopantoate reductase C-terminal" evidence="12">
    <location>
        <begin position="185"/>
        <end position="321"/>
    </location>
</feature>
<dbReference type="GO" id="GO:0050661">
    <property type="term" value="F:NADP binding"/>
    <property type="evidence" value="ECO:0007669"/>
    <property type="project" value="TreeGrafter"/>
</dbReference>
<comment type="caution">
    <text evidence="13">The sequence shown here is derived from an EMBL/GenBank/DDBJ whole genome shotgun (WGS) entry which is preliminary data.</text>
</comment>
<evidence type="ECO:0000256" key="3">
    <source>
        <dbReference type="ARBA" id="ARBA00013014"/>
    </source>
</evidence>
<evidence type="ECO:0000313" key="14">
    <source>
        <dbReference type="Proteomes" id="UP000321129"/>
    </source>
</evidence>
<proteinExistence type="inferred from homology"/>
<dbReference type="RefSeq" id="WP_147122154.1">
    <property type="nucleotide sequence ID" value="NZ_VOPY01000001.1"/>
</dbReference>
<evidence type="ECO:0000256" key="4">
    <source>
        <dbReference type="ARBA" id="ARBA00019465"/>
    </source>
</evidence>
<dbReference type="OrthoDB" id="9796561at2"/>
<keyword evidence="14" id="KW-1185">Reference proteome</keyword>
<comment type="similarity">
    <text evidence="2 10">Belongs to the ketopantoate reductase family.</text>
</comment>
<protein>
    <recommendedName>
        <fullName evidence="4 10">2-dehydropantoate 2-reductase</fullName>
        <ecNumber evidence="3 10">1.1.1.169</ecNumber>
    </recommendedName>
    <alternativeName>
        <fullName evidence="8 10">Ketopantoate reductase</fullName>
    </alternativeName>
</protein>
<dbReference type="NCBIfam" id="TIGR00745">
    <property type="entry name" value="apbA_panE"/>
    <property type="match status" value="1"/>
</dbReference>
<dbReference type="GO" id="GO:0005737">
    <property type="term" value="C:cytoplasm"/>
    <property type="evidence" value="ECO:0007669"/>
    <property type="project" value="TreeGrafter"/>
</dbReference>
<dbReference type="Pfam" id="PF02558">
    <property type="entry name" value="ApbA"/>
    <property type="match status" value="1"/>
</dbReference>
<dbReference type="InterPro" id="IPR013752">
    <property type="entry name" value="KPA_reductase"/>
</dbReference>
<sequence length="331" mass="34032">MSGPAANAAGPIVIHGAGSIGAYVGLSWQLAGGDVRLLGRPWLAEAAQAAGHLALSDYAGHSAEIAAAELHITSDPAVLGEAGLVVLAIKATALDGAIAELKAHCPSTTPIVALQNGIGPLEALRAALPDHQVFGGVVTHNVVVIGGARFHKATAGNIVVEASPALGLLETIAHSRFAPVAFSHDFAAVRWGKLLINLNNAVNAASGMGLRAQFLDPKWRKMTVGAIREGMKVARAEGIHPAPTGVVSPQRLALMLSLPQWLLKRLPLLAKIDAKARSSMADDVTAGKPTEIAFLNGAIVDLGRRHGIATPVNDDLVARIGAMRGLASPEG</sequence>
<dbReference type="SUPFAM" id="SSF51735">
    <property type="entry name" value="NAD(P)-binding Rossmann-fold domains"/>
    <property type="match status" value="1"/>
</dbReference>
<comment type="catalytic activity">
    <reaction evidence="9 10">
        <text>(R)-pantoate + NADP(+) = 2-dehydropantoate + NADPH + H(+)</text>
        <dbReference type="Rhea" id="RHEA:16233"/>
        <dbReference type="ChEBI" id="CHEBI:11561"/>
        <dbReference type="ChEBI" id="CHEBI:15378"/>
        <dbReference type="ChEBI" id="CHEBI:15980"/>
        <dbReference type="ChEBI" id="CHEBI:57783"/>
        <dbReference type="ChEBI" id="CHEBI:58349"/>
        <dbReference type="EC" id="1.1.1.169"/>
    </reaction>
</comment>
<organism evidence="13 14">
    <name type="scientific">Flavisphingopyxis soli</name>
    <dbReference type="NCBI Taxonomy" id="2601267"/>
    <lineage>
        <taxon>Bacteria</taxon>
        <taxon>Pseudomonadati</taxon>
        <taxon>Pseudomonadota</taxon>
        <taxon>Alphaproteobacteria</taxon>
        <taxon>Sphingomonadales</taxon>
        <taxon>Sphingopyxidaceae</taxon>
        <taxon>Flavisphingopyxis</taxon>
    </lineage>
</organism>
<keyword evidence="7 10" id="KW-0560">Oxidoreductase</keyword>
<dbReference type="InterPro" id="IPR008927">
    <property type="entry name" value="6-PGluconate_DH-like_C_sf"/>
</dbReference>
<evidence type="ECO:0000256" key="6">
    <source>
        <dbReference type="ARBA" id="ARBA00022857"/>
    </source>
</evidence>
<dbReference type="InterPro" id="IPR036291">
    <property type="entry name" value="NAD(P)-bd_dom_sf"/>
</dbReference>
<dbReference type="InterPro" id="IPR013328">
    <property type="entry name" value="6PGD_dom2"/>
</dbReference>
<dbReference type="EMBL" id="VOPY01000001">
    <property type="protein sequence ID" value="TXC74220.1"/>
    <property type="molecule type" value="Genomic_DNA"/>
</dbReference>
<dbReference type="EC" id="1.1.1.169" evidence="3 10"/>
<dbReference type="InterPro" id="IPR003710">
    <property type="entry name" value="ApbA"/>
</dbReference>
<dbReference type="GO" id="GO:0015940">
    <property type="term" value="P:pantothenate biosynthetic process"/>
    <property type="evidence" value="ECO:0007669"/>
    <property type="project" value="UniProtKB-UniPathway"/>
</dbReference>
<dbReference type="UniPathway" id="UPA00028">
    <property type="reaction ID" value="UER00004"/>
</dbReference>
<dbReference type="GO" id="GO:0008677">
    <property type="term" value="F:2-dehydropantoate 2-reductase activity"/>
    <property type="evidence" value="ECO:0007669"/>
    <property type="project" value="UniProtKB-EC"/>
</dbReference>